<evidence type="ECO:0008006" key="2">
    <source>
        <dbReference type="Google" id="ProtNLM"/>
    </source>
</evidence>
<dbReference type="GO" id="GO:0030246">
    <property type="term" value="F:carbohydrate binding"/>
    <property type="evidence" value="ECO:0007669"/>
    <property type="project" value="InterPro"/>
</dbReference>
<dbReference type="EMBL" id="VSSQ01037289">
    <property type="protein sequence ID" value="MPM89929.1"/>
    <property type="molecule type" value="Genomic_DNA"/>
</dbReference>
<dbReference type="AlphaFoldDB" id="A0A645DKV8"/>
<dbReference type="GO" id="GO:0003824">
    <property type="term" value="F:catalytic activity"/>
    <property type="evidence" value="ECO:0007669"/>
    <property type="project" value="InterPro"/>
</dbReference>
<comment type="caution">
    <text evidence="1">The sequence shown here is derived from an EMBL/GenBank/DDBJ whole genome shotgun (WGS) entry which is preliminary data.</text>
</comment>
<protein>
    <recommendedName>
        <fullName evidence="2">Beta-galactosidase</fullName>
    </recommendedName>
</protein>
<dbReference type="InterPro" id="IPR011013">
    <property type="entry name" value="Gal_mutarotase_sf_dom"/>
</dbReference>
<evidence type="ECO:0000313" key="1">
    <source>
        <dbReference type="EMBL" id="MPM89929.1"/>
    </source>
</evidence>
<name>A0A645DKV8_9ZZZZ</name>
<organism evidence="1">
    <name type="scientific">bioreactor metagenome</name>
    <dbReference type="NCBI Taxonomy" id="1076179"/>
    <lineage>
        <taxon>unclassified sequences</taxon>
        <taxon>metagenomes</taxon>
        <taxon>ecological metagenomes</taxon>
    </lineage>
</organism>
<dbReference type="GO" id="GO:0005975">
    <property type="term" value="P:carbohydrate metabolic process"/>
    <property type="evidence" value="ECO:0007669"/>
    <property type="project" value="InterPro"/>
</dbReference>
<sequence>MLDYTYNFSGVVDLMGIRFDYPEEKVLSKQWLGDGPYRVWQNRLHGPQYNLWENDYNDPVPGESFTYPEFKGYFAHVSWMNIHTREGVISITNHTPDAYVGVYQPRDGRDRLLYTLPESGISLLNVIPAVRNKVNATDLCGPSSQPRWVSGAQQGQIVLRFQAN</sequence>
<gene>
    <name evidence="1" type="ORF">SDC9_137044</name>
</gene>
<dbReference type="SUPFAM" id="SSF74650">
    <property type="entry name" value="Galactose mutarotase-like"/>
    <property type="match status" value="1"/>
</dbReference>
<proteinExistence type="predicted"/>
<dbReference type="Gene3D" id="2.70.98.10">
    <property type="match status" value="1"/>
</dbReference>
<dbReference type="InterPro" id="IPR014718">
    <property type="entry name" value="GH-type_carb-bd"/>
</dbReference>
<reference evidence="1" key="1">
    <citation type="submission" date="2019-08" db="EMBL/GenBank/DDBJ databases">
        <authorList>
            <person name="Kucharzyk K."/>
            <person name="Murdoch R.W."/>
            <person name="Higgins S."/>
            <person name="Loffler F."/>
        </authorList>
    </citation>
    <scope>NUCLEOTIDE SEQUENCE</scope>
</reference>
<accession>A0A645DKV8</accession>